<keyword evidence="2" id="KW-1185">Reference proteome</keyword>
<dbReference type="Proteomes" id="UP001178461">
    <property type="component" value="Chromosome 11"/>
</dbReference>
<sequence length="88" mass="10058">MKLQSCSGGCTAGRRKRELPWKCTHRGNSSQICGNSQAQLQWKVYMGQRTWHSEERGKPICRVLMAFEAWPIEPSKELTRSSLPVLHS</sequence>
<organism evidence="1 2">
    <name type="scientific">Podarcis lilfordi</name>
    <name type="common">Lilford's wall lizard</name>
    <dbReference type="NCBI Taxonomy" id="74358"/>
    <lineage>
        <taxon>Eukaryota</taxon>
        <taxon>Metazoa</taxon>
        <taxon>Chordata</taxon>
        <taxon>Craniata</taxon>
        <taxon>Vertebrata</taxon>
        <taxon>Euteleostomi</taxon>
        <taxon>Lepidosauria</taxon>
        <taxon>Squamata</taxon>
        <taxon>Bifurcata</taxon>
        <taxon>Unidentata</taxon>
        <taxon>Episquamata</taxon>
        <taxon>Laterata</taxon>
        <taxon>Lacertibaenia</taxon>
        <taxon>Lacertidae</taxon>
        <taxon>Podarcis</taxon>
    </lineage>
</organism>
<reference evidence="1" key="1">
    <citation type="submission" date="2022-12" db="EMBL/GenBank/DDBJ databases">
        <authorList>
            <person name="Alioto T."/>
            <person name="Alioto T."/>
            <person name="Gomez Garrido J."/>
        </authorList>
    </citation>
    <scope>NUCLEOTIDE SEQUENCE</scope>
</reference>
<dbReference type="AlphaFoldDB" id="A0AA35PJP1"/>
<proteinExistence type="predicted"/>
<accession>A0AA35PJP1</accession>
<protein>
    <submittedName>
        <fullName evidence="1">Uncharacterized protein</fullName>
    </submittedName>
</protein>
<evidence type="ECO:0000313" key="1">
    <source>
        <dbReference type="EMBL" id="CAI5787928.1"/>
    </source>
</evidence>
<gene>
    <name evidence="1" type="ORF">PODLI_1B038138</name>
</gene>
<evidence type="ECO:0000313" key="2">
    <source>
        <dbReference type="Proteomes" id="UP001178461"/>
    </source>
</evidence>
<dbReference type="EMBL" id="OX395136">
    <property type="protein sequence ID" value="CAI5787928.1"/>
    <property type="molecule type" value="Genomic_DNA"/>
</dbReference>
<name>A0AA35PJP1_9SAUR</name>